<dbReference type="EMBL" id="CATOUU010000681">
    <property type="protein sequence ID" value="CAI9940716.1"/>
    <property type="molecule type" value="Genomic_DNA"/>
</dbReference>
<evidence type="ECO:0000256" key="1">
    <source>
        <dbReference type="SAM" id="Coils"/>
    </source>
</evidence>
<gene>
    <name evidence="3" type="ORF">HINF_LOCUS25731</name>
    <name evidence="2" type="ORF">HINF_LOCUS28361</name>
</gene>
<protein>
    <submittedName>
        <fullName evidence="2">Uncharacterized protein</fullName>
    </submittedName>
</protein>
<evidence type="ECO:0000313" key="4">
    <source>
        <dbReference type="Proteomes" id="UP001642409"/>
    </source>
</evidence>
<keyword evidence="1" id="KW-0175">Coiled coil</keyword>
<evidence type="ECO:0000313" key="3">
    <source>
        <dbReference type="EMBL" id="CAL6016902.1"/>
    </source>
</evidence>
<proteinExistence type="predicted"/>
<dbReference type="EMBL" id="CAXDID020000077">
    <property type="protein sequence ID" value="CAL6016902.1"/>
    <property type="molecule type" value="Genomic_DNA"/>
</dbReference>
<organism evidence="2">
    <name type="scientific">Hexamita inflata</name>
    <dbReference type="NCBI Taxonomy" id="28002"/>
    <lineage>
        <taxon>Eukaryota</taxon>
        <taxon>Metamonada</taxon>
        <taxon>Diplomonadida</taxon>
        <taxon>Hexamitidae</taxon>
        <taxon>Hexamitinae</taxon>
        <taxon>Hexamita</taxon>
    </lineage>
</organism>
<reference evidence="3 4" key="2">
    <citation type="submission" date="2024-07" db="EMBL/GenBank/DDBJ databases">
        <authorList>
            <person name="Akdeniz Z."/>
        </authorList>
    </citation>
    <scope>NUCLEOTIDE SEQUENCE [LARGE SCALE GENOMIC DNA]</scope>
</reference>
<reference evidence="2" key="1">
    <citation type="submission" date="2023-06" db="EMBL/GenBank/DDBJ databases">
        <authorList>
            <person name="Kurt Z."/>
        </authorList>
    </citation>
    <scope>NUCLEOTIDE SEQUENCE</scope>
</reference>
<feature type="coiled-coil region" evidence="1">
    <location>
        <begin position="9"/>
        <end position="43"/>
    </location>
</feature>
<accession>A0AA86PLH6</accession>
<name>A0AA86PLH6_9EUKA</name>
<comment type="caution">
    <text evidence="2">The sequence shown here is derived from an EMBL/GenBank/DDBJ whole genome shotgun (WGS) entry which is preliminary data.</text>
</comment>
<keyword evidence="4" id="KW-1185">Reference proteome</keyword>
<evidence type="ECO:0000313" key="2">
    <source>
        <dbReference type="EMBL" id="CAI9940716.1"/>
    </source>
</evidence>
<sequence>MDVQQEVNRIITTMSLQQLEKRAEELNNEQTTLNRELQNLIDTNLQRFKILQEPLSQIPDSIQQFSQQIQDQQDQTQQLHCSLLQTNQYINSFKKQAKEALQKKKELNAYSHYRSLAEDIRKQSDYNIVFTYIEQSKEVFDYIQKNGLNASLQQFNLQNNEALFELFTKLLAEYEKSFGDQYFEFLHRLGLSNSQVLRMTAELLNQKIPQLQAQELLDTLKKLCGQFKTKQIFMNKKCLDNILKKVESDFLARDDFASLSFQLLELMQLKDEYMENKSSSITFMISNQLEQYAERSCAAVDIQLREQELVEQLARKTTEFINFKLKSFVKENLNGVMRDLNILLPFDARMNQLFTDVCITLADQNLLNTFIQKVNDFKQELLVKYKQMKPIEKNIDATLKESIQASILVLLDVPMSPILKEMYAIVLTSRVAEIDVKGKITNIITEFLGSKPSTTRRAFSENAEKISFQVLVLMSIFQMKQITGSVRQVVVTKIRQYLKEENCDTLYQFLNQTHRKDVHAIRKYIRQLVGEPQEYNIYQFDVVEVNKIGSIRRVVYYGLSQALIQIFAEQEEFIRKNPLNQDDTSKVLVALIVLILTVSSVINESEMEALGYAMSKFLSSGKVEVIGIQMLEDLFDEVYMM</sequence>
<dbReference type="Proteomes" id="UP001642409">
    <property type="component" value="Unassembled WGS sequence"/>
</dbReference>
<dbReference type="AlphaFoldDB" id="A0AA86PLH6"/>